<dbReference type="PRINTS" id="PR00111">
    <property type="entry name" value="ABHYDROLASE"/>
</dbReference>
<dbReference type="STRING" id="1077974.GOEFS_092_00120"/>
<keyword evidence="3" id="KW-1185">Reference proteome</keyword>
<dbReference type="PANTHER" id="PTHR43433">
    <property type="entry name" value="HYDROLASE, ALPHA/BETA FOLD FAMILY PROTEIN"/>
    <property type="match status" value="1"/>
</dbReference>
<dbReference type="SUPFAM" id="SSF53474">
    <property type="entry name" value="alpha/beta-Hydrolases"/>
    <property type="match status" value="1"/>
</dbReference>
<evidence type="ECO:0000313" key="3">
    <source>
        <dbReference type="Proteomes" id="UP000035034"/>
    </source>
</evidence>
<evidence type="ECO:0000259" key="1">
    <source>
        <dbReference type="Pfam" id="PF00561"/>
    </source>
</evidence>
<dbReference type="GO" id="GO:0046503">
    <property type="term" value="P:glycerolipid catabolic process"/>
    <property type="evidence" value="ECO:0007669"/>
    <property type="project" value="TreeGrafter"/>
</dbReference>
<dbReference type="InterPro" id="IPR029058">
    <property type="entry name" value="AB_hydrolase_fold"/>
</dbReference>
<dbReference type="PANTHER" id="PTHR43433:SF5">
    <property type="entry name" value="AB HYDROLASE-1 DOMAIN-CONTAINING PROTEIN"/>
    <property type="match status" value="1"/>
</dbReference>
<keyword evidence="2" id="KW-0378">Hydrolase</keyword>
<sequence>MTARYQYADVRGARLAWNSTGSGSPVVWAHGIGSAATTQEAAGHFDWRPISKRHRLIRYDARGHGHSSGGLTPTEYTWPELGADLLALLDVVAGSGQVDAVGTSMGTASIVYAALAQPDRFRRLVLTTPPTIWDTRPGANLARLASAKLLEDKGLAALQALNADQPASPALVGARRYVTPVRVRAAQYAAVLRGSAQTDLPAAKALESLDKPTLILSWTGDPSHPVSSAEALASALPNAELVVASTPQEHERWGELAATFLSRG</sequence>
<comment type="caution">
    <text evidence="2">The sequence shown here is derived from an EMBL/GenBank/DDBJ whole genome shotgun (WGS) entry which is preliminary data.</text>
</comment>
<dbReference type="Proteomes" id="UP000035034">
    <property type="component" value="Unassembled WGS sequence"/>
</dbReference>
<dbReference type="InterPro" id="IPR050471">
    <property type="entry name" value="AB_hydrolase"/>
</dbReference>
<dbReference type="eggNOG" id="COG0596">
    <property type="taxonomic scope" value="Bacteria"/>
</dbReference>
<dbReference type="Gene3D" id="3.40.50.1820">
    <property type="entry name" value="alpha/beta hydrolase"/>
    <property type="match status" value="1"/>
</dbReference>
<dbReference type="OrthoDB" id="63519at2"/>
<dbReference type="RefSeq" id="WP_007318922.1">
    <property type="nucleotide sequence ID" value="NZ_BAEH01000092.1"/>
</dbReference>
<evidence type="ECO:0000313" key="2">
    <source>
        <dbReference type="EMBL" id="GAB19587.1"/>
    </source>
</evidence>
<gene>
    <name evidence="2" type="ORF">GOEFS_092_00120</name>
</gene>
<accession>H0R3D6</accession>
<dbReference type="Pfam" id="PF00561">
    <property type="entry name" value="Abhydrolase_1"/>
    <property type="match status" value="1"/>
</dbReference>
<dbReference type="InterPro" id="IPR000073">
    <property type="entry name" value="AB_hydrolase_1"/>
</dbReference>
<organism evidence="2 3">
    <name type="scientific">Gordonia effusa NBRC 100432</name>
    <dbReference type="NCBI Taxonomy" id="1077974"/>
    <lineage>
        <taxon>Bacteria</taxon>
        <taxon>Bacillati</taxon>
        <taxon>Actinomycetota</taxon>
        <taxon>Actinomycetes</taxon>
        <taxon>Mycobacteriales</taxon>
        <taxon>Gordoniaceae</taxon>
        <taxon>Gordonia</taxon>
    </lineage>
</organism>
<protein>
    <submittedName>
        <fullName evidence="2">Putative hydrolase</fullName>
    </submittedName>
</protein>
<feature type="domain" description="AB hydrolase-1" evidence="1">
    <location>
        <begin position="49"/>
        <end position="244"/>
    </location>
</feature>
<dbReference type="GO" id="GO:0004806">
    <property type="term" value="F:triacylglycerol lipase activity"/>
    <property type="evidence" value="ECO:0007669"/>
    <property type="project" value="TreeGrafter"/>
</dbReference>
<dbReference type="EMBL" id="BAEH01000092">
    <property type="protein sequence ID" value="GAB19587.1"/>
    <property type="molecule type" value="Genomic_DNA"/>
</dbReference>
<proteinExistence type="predicted"/>
<name>H0R3D6_9ACTN</name>
<reference evidence="2 3" key="1">
    <citation type="submission" date="2011-12" db="EMBL/GenBank/DDBJ databases">
        <title>Whole genome shotgun sequence of Gordonia effusa NBRC 100432.</title>
        <authorList>
            <person name="Yoshida I."/>
            <person name="Takarada H."/>
            <person name="Hosoyama A."/>
            <person name="Tsuchikane K."/>
            <person name="Katsumata H."/>
            <person name="Yamazaki S."/>
            <person name="Fujita N."/>
        </authorList>
    </citation>
    <scope>NUCLEOTIDE SEQUENCE [LARGE SCALE GENOMIC DNA]</scope>
    <source>
        <strain evidence="2 3">NBRC 100432</strain>
    </source>
</reference>
<dbReference type="AlphaFoldDB" id="H0R3D6"/>